<feature type="domain" description="HTH marR-type" evidence="1">
    <location>
        <begin position="1"/>
        <end position="137"/>
    </location>
</feature>
<reference evidence="2" key="2">
    <citation type="submission" date="2021-04" db="EMBL/GenBank/DDBJ databases">
        <authorList>
            <person name="Gilroy R."/>
        </authorList>
    </citation>
    <scope>NUCLEOTIDE SEQUENCE</scope>
    <source>
        <strain evidence="2">6627</strain>
    </source>
</reference>
<dbReference type="AlphaFoldDB" id="A0A9D1UWB6"/>
<sequence>MKEPLDNLLDLQREYQRFIQKLAKQNKLTVAEWQLLQRISDGKNSQEILADEMQLDTSTLSRQLSKLTQKEYVSITKVDHPKKVRTRKSYRYRISELGKSVLTQMNSDFDEFGNQVFAQWSLEEKNFLKILINRLTQSMRRVKLN</sequence>
<evidence type="ECO:0000313" key="3">
    <source>
        <dbReference type="Proteomes" id="UP000823963"/>
    </source>
</evidence>
<dbReference type="InterPro" id="IPR036388">
    <property type="entry name" value="WH-like_DNA-bd_sf"/>
</dbReference>
<comment type="caution">
    <text evidence="2">The sequence shown here is derived from an EMBL/GenBank/DDBJ whole genome shotgun (WGS) entry which is preliminary data.</text>
</comment>
<accession>A0A9D1UWB6</accession>
<dbReference type="SUPFAM" id="SSF46785">
    <property type="entry name" value="Winged helix' DNA-binding domain"/>
    <property type="match status" value="1"/>
</dbReference>
<gene>
    <name evidence="2" type="ORF">H9861_02135</name>
</gene>
<dbReference type="EMBL" id="DXFP01000015">
    <property type="protein sequence ID" value="HIX01532.1"/>
    <property type="molecule type" value="Genomic_DNA"/>
</dbReference>
<reference evidence="2" key="1">
    <citation type="journal article" date="2021" name="PeerJ">
        <title>Extensive microbial diversity within the chicken gut microbiome revealed by metagenomics and culture.</title>
        <authorList>
            <person name="Gilroy R."/>
            <person name="Ravi A."/>
            <person name="Getino M."/>
            <person name="Pursley I."/>
            <person name="Horton D.L."/>
            <person name="Alikhan N.F."/>
            <person name="Baker D."/>
            <person name="Gharbi K."/>
            <person name="Hall N."/>
            <person name="Watson M."/>
            <person name="Adriaenssens E.M."/>
            <person name="Foster-Nyarko E."/>
            <person name="Jarju S."/>
            <person name="Secka A."/>
            <person name="Antonio M."/>
            <person name="Oren A."/>
            <person name="Chaudhuri R.R."/>
            <person name="La Ragione R."/>
            <person name="Hildebrand F."/>
            <person name="Pallen M.J."/>
        </authorList>
    </citation>
    <scope>NUCLEOTIDE SEQUENCE</scope>
    <source>
        <strain evidence="2">6627</strain>
    </source>
</reference>
<name>A0A9D1UWB6_9LACO</name>
<dbReference type="InterPro" id="IPR036390">
    <property type="entry name" value="WH_DNA-bd_sf"/>
</dbReference>
<dbReference type="PROSITE" id="PS50995">
    <property type="entry name" value="HTH_MARR_2"/>
    <property type="match status" value="1"/>
</dbReference>
<protein>
    <submittedName>
        <fullName evidence="2">MarR family transcriptional regulator</fullName>
    </submittedName>
</protein>
<evidence type="ECO:0000259" key="1">
    <source>
        <dbReference type="PROSITE" id="PS50995"/>
    </source>
</evidence>
<dbReference type="InterPro" id="IPR000835">
    <property type="entry name" value="HTH_MarR-typ"/>
</dbReference>
<dbReference type="SMART" id="SM00347">
    <property type="entry name" value="HTH_MARR"/>
    <property type="match status" value="1"/>
</dbReference>
<proteinExistence type="predicted"/>
<dbReference type="GO" id="GO:0003700">
    <property type="term" value="F:DNA-binding transcription factor activity"/>
    <property type="evidence" value="ECO:0007669"/>
    <property type="project" value="InterPro"/>
</dbReference>
<dbReference type="Gene3D" id="1.10.10.10">
    <property type="entry name" value="Winged helix-like DNA-binding domain superfamily/Winged helix DNA-binding domain"/>
    <property type="match status" value="1"/>
</dbReference>
<evidence type="ECO:0000313" key="2">
    <source>
        <dbReference type="EMBL" id="HIX01532.1"/>
    </source>
</evidence>
<organism evidence="2 3">
    <name type="scientific">Candidatus Ligilactobacillus excrementigallinarum</name>
    <dbReference type="NCBI Taxonomy" id="2838641"/>
    <lineage>
        <taxon>Bacteria</taxon>
        <taxon>Bacillati</taxon>
        <taxon>Bacillota</taxon>
        <taxon>Bacilli</taxon>
        <taxon>Lactobacillales</taxon>
        <taxon>Lactobacillaceae</taxon>
        <taxon>Ligilactobacillus</taxon>
    </lineage>
</organism>
<dbReference type="Proteomes" id="UP000823963">
    <property type="component" value="Unassembled WGS sequence"/>
</dbReference>